<reference evidence="1 2" key="1">
    <citation type="submission" date="2017-12" db="EMBL/GenBank/DDBJ databases">
        <title>The draft genome sequence of Brumimicrobium saltpan LHR20.</title>
        <authorList>
            <person name="Do Z.-J."/>
            <person name="Luo H.-R."/>
        </authorList>
    </citation>
    <scope>NUCLEOTIDE SEQUENCE [LARGE SCALE GENOMIC DNA]</scope>
    <source>
        <strain evidence="1 2">LHR20</strain>
    </source>
</reference>
<name>A0A2I0R2F3_9FLAO</name>
<dbReference type="Pfam" id="PF09411">
    <property type="entry name" value="PagL"/>
    <property type="match status" value="1"/>
</dbReference>
<dbReference type="EMBL" id="PJNI01000008">
    <property type="protein sequence ID" value="PKR80761.1"/>
    <property type="molecule type" value="Genomic_DNA"/>
</dbReference>
<evidence type="ECO:0000313" key="2">
    <source>
        <dbReference type="Proteomes" id="UP000236654"/>
    </source>
</evidence>
<keyword evidence="2" id="KW-1185">Reference proteome</keyword>
<evidence type="ECO:0000313" key="1">
    <source>
        <dbReference type="EMBL" id="PKR80761.1"/>
    </source>
</evidence>
<dbReference type="Gene3D" id="2.40.160.20">
    <property type="match status" value="1"/>
</dbReference>
<organism evidence="1 2">
    <name type="scientific">Brumimicrobium salinarum</name>
    <dbReference type="NCBI Taxonomy" id="2058658"/>
    <lineage>
        <taxon>Bacteria</taxon>
        <taxon>Pseudomonadati</taxon>
        <taxon>Bacteroidota</taxon>
        <taxon>Flavobacteriia</taxon>
        <taxon>Flavobacteriales</taxon>
        <taxon>Crocinitomicaceae</taxon>
        <taxon>Brumimicrobium</taxon>
    </lineage>
</organism>
<dbReference type="AlphaFoldDB" id="A0A2I0R2F3"/>
<accession>A0A2I0R2F3</accession>
<gene>
    <name evidence="1" type="ORF">CW751_08295</name>
</gene>
<evidence type="ECO:0008006" key="3">
    <source>
        <dbReference type="Google" id="ProtNLM"/>
    </source>
</evidence>
<protein>
    <recommendedName>
        <fullName evidence="3">Deacylase</fullName>
    </recommendedName>
</protein>
<sequence>MYPNIGFTQKQNYGLMGTVDVGYLMPHRSTMAHLVRQHAYGVGVQGVIQTNGEKQWHHDFNLPSIHAGISYFNLGNTEVLGNAINLTTGLYLPYLKKNGFSFGSQLSAGMSYFSKKYDLEDNPKNNAIGSHINICVDLGFKIEKQFQKHSLGFAIGMKHMSNGAYKLPNLGVNLPYLSLNYTYFLHPLRFLEEPIIGRVGQQAKSWRFYTQLVGSVKEIYPTGGNRHGVLALTNYTHYKFTPKCIVEGGVDVIYNATIVKYNGGNHGKEKNIQLGLYGAYVLPIHQIQLLVGMGRYVYNPLDPAGMWYHKFGGRFKITEKIWANVSIKSHWAKADYFEYGLIYRW</sequence>
<dbReference type="Proteomes" id="UP000236654">
    <property type="component" value="Unassembled WGS sequence"/>
</dbReference>
<dbReference type="InterPro" id="IPR018550">
    <property type="entry name" value="Lipid-A_deacylase-rel"/>
</dbReference>
<comment type="caution">
    <text evidence="1">The sequence shown here is derived from an EMBL/GenBank/DDBJ whole genome shotgun (WGS) entry which is preliminary data.</text>
</comment>
<proteinExistence type="predicted"/>